<evidence type="ECO:0000256" key="3">
    <source>
        <dbReference type="ARBA" id="ARBA00023235"/>
    </source>
</evidence>
<dbReference type="AlphaFoldDB" id="A0A381P9R0"/>
<dbReference type="InterPro" id="IPR044665">
    <property type="entry name" value="E_coli_cyclophilin_A-like"/>
</dbReference>
<protein>
    <recommendedName>
        <fullName evidence="1">peptidylprolyl isomerase</fullName>
        <ecNumber evidence="1">5.2.1.8</ecNumber>
    </recommendedName>
</protein>
<feature type="domain" description="PPIase cyclophilin-type" evidence="4">
    <location>
        <begin position="1"/>
        <end position="159"/>
    </location>
</feature>
<evidence type="ECO:0000259" key="4">
    <source>
        <dbReference type="PROSITE" id="PS50072"/>
    </source>
</evidence>
<reference evidence="5" key="1">
    <citation type="submission" date="2018-05" db="EMBL/GenBank/DDBJ databases">
        <authorList>
            <person name="Lanie J.A."/>
            <person name="Ng W.-L."/>
            <person name="Kazmierczak K.M."/>
            <person name="Andrzejewski T.M."/>
            <person name="Davidsen T.M."/>
            <person name="Wayne K.J."/>
            <person name="Tettelin H."/>
            <person name="Glass J.I."/>
            <person name="Rusch D."/>
            <person name="Podicherti R."/>
            <person name="Tsui H.-C.T."/>
            <person name="Winkler M.E."/>
        </authorList>
    </citation>
    <scope>NUCLEOTIDE SEQUENCE</scope>
</reference>
<dbReference type="InterPro" id="IPR024936">
    <property type="entry name" value="Cyclophilin-type_PPIase"/>
</dbReference>
<dbReference type="PRINTS" id="PR00153">
    <property type="entry name" value="CSAPPISMRASE"/>
</dbReference>
<gene>
    <name evidence="5" type="ORF">METZ01_LOCUS15803</name>
</gene>
<dbReference type="SUPFAM" id="SSF50891">
    <property type="entry name" value="Cyclophilin-like"/>
    <property type="match status" value="1"/>
</dbReference>
<keyword evidence="2" id="KW-0697">Rotamase</keyword>
<dbReference type="InterPro" id="IPR002130">
    <property type="entry name" value="Cyclophilin-type_PPIase_dom"/>
</dbReference>
<sequence>MITIKTNHGEILIELHEESAPISCENFRSYILDDYYNDTIFHRIIPNFMIQGGGFDVDMIAKKTRSPIKNEADNGKKNIKGSISLARTSEIDSATSQFFINLSNNHFLDHGDRDYGYAVFGQVIKGLDVVDAISEVTTESRGSHQDVPINPVIIEKISISD</sequence>
<dbReference type="PROSITE" id="PS00170">
    <property type="entry name" value="CSA_PPIASE_1"/>
    <property type="match status" value="1"/>
</dbReference>
<dbReference type="InterPro" id="IPR029000">
    <property type="entry name" value="Cyclophilin-like_dom_sf"/>
</dbReference>
<name>A0A381P9R0_9ZZZZ</name>
<dbReference type="EC" id="5.2.1.8" evidence="1"/>
<dbReference type="Pfam" id="PF00160">
    <property type="entry name" value="Pro_isomerase"/>
    <property type="match status" value="1"/>
</dbReference>
<proteinExistence type="predicted"/>
<dbReference type="PROSITE" id="PS50072">
    <property type="entry name" value="CSA_PPIASE_2"/>
    <property type="match status" value="1"/>
</dbReference>
<dbReference type="GO" id="GO:0003755">
    <property type="term" value="F:peptidyl-prolyl cis-trans isomerase activity"/>
    <property type="evidence" value="ECO:0007669"/>
    <property type="project" value="UniProtKB-KW"/>
</dbReference>
<dbReference type="InterPro" id="IPR020892">
    <property type="entry name" value="Cyclophilin-type_PPIase_CS"/>
</dbReference>
<evidence type="ECO:0000256" key="2">
    <source>
        <dbReference type="ARBA" id="ARBA00023110"/>
    </source>
</evidence>
<dbReference type="GO" id="GO:0006457">
    <property type="term" value="P:protein folding"/>
    <property type="evidence" value="ECO:0007669"/>
    <property type="project" value="InterPro"/>
</dbReference>
<organism evidence="5">
    <name type="scientific">marine metagenome</name>
    <dbReference type="NCBI Taxonomy" id="408172"/>
    <lineage>
        <taxon>unclassified sequences</taxon>
        <taxon>metagenomes</taxon>
        <taxon>ecological metagenomes</taxon>
    </lineage>
</organism>
<dbReference type="PANTHER" id="PTHR43246">
    <property type="entry name" value="PEPTIDYL-PROLYL CIS-TRANS ISOMERASE CYP38, CHLOROPLASTIC"/>
    <property type="match status" value="1"/>
</dbReference>
<dbReference type="Gene3D" id="2.40.100.10">
    <property type="entry name" value="Cyclophilin-like"/>
    <property type="match status" value="1"/>
</dbReference>
<dbReference type="EMBL" id="UINC01000899">
    <property type="protein sequence ID" value="SUZ62949.1"/>
    <property type="molecule type" value="Genomic_DNA"/>
</dbReference>
<dbReference type="PIRSF" id="PIRSF001467">
    <property type="entry name" value="Peptidylpro_ismrse"/>
    <property type="match status" value="1"/>
</dbReference>
<evidence type="ECO:0000313" key="5">
    <source>
        <dbReference type="EMBL" id="SUZ62949.1"/>
    </source>
</evidence>
<accession>A0A381P9R0</accession>
<evidence type="ECO:0000256" key="1">
    <source>
        <dbReference type="ARBA" id="ARBA00013194"/>
    </source>
</evidence>
<keyword evidence="3" id="KW-0413">Isomerase</keyword>